<evidence type="ECO:0000256" key="4">
    <source>
        <dbReference type="ARBA" id="ARBA00013185"/>
    </source>
</evidence>
<evidence type="ECO:0000256" key="10">
    <source>
        <dbReference type="PIRSR" id="PIRSR005096-2"/>
    </source>
</evidence>
<evidence type="ECO:0000256" key="1">
    <source>
        <dbReference type="ARBA" id="ARBA00001614"/>
    </source>
</evidence>
<dbReference type="InterPro" id="IPR018052">
    <property type="entry name" value="Ald1_epimerase_CS"/>
</dbReference>
<evidence type="ECO:0000256" key="5">
    <source>
        <dbReference type="ARBA" id="ARBA00014165"/>
    </source>
</evidence>
<feature type="active site" description="Proton acceptor" evidence="9">
    <location>
        <position position="313"/>
    </location>
</feature>
<dbReference type="SUPFAM" id="SSF74650">
    <property type="entry name" value="Galactose mutarotase-like"/>
    <property type="match status" value="1"/>
</dbReference>
<evidence type="ECO:0000313" key="13">
    <source>
        <dbReference type="Proteomes" id="UP001431131"/>
    </source>
</evidence>
<organism evidence="12 13">
    <name type="scientific">Fredinandcohnia quinoae</name>
    <dbReference type="NCBI Taxonomy" id="2918902"/>
    <lineage>
        <taxon>Bacteria</taxon>
        <taxon>Bacillati</taxon>
        <taxon>Bacillota</taxon>
        <taxon>Bacilli</taxon>
        <taxon>Bacillales</taxon>
        <taxon>Bacillaceae</taxon>
        <taxon>Fredinandcohnia</taxon>
    </lineage>
</organism>
<comment type="similarity">
    <text evidence="3 8">Belongs to the aldose epimerase family.</text>
</comment>
<evidence type="ECO:0000313" key="12">
    <source>
        <dbReference type="EMBL" id="MCH1625033.1"/>
    </source>
</evidence>
<keyword evidence="13" id="KW-1185">Reference proteome</keyword>
<dbReference type="GO" id="GO:0005737">
    <property type="term" value="C:cytoplasm"/>
    <property type="evidence" value="ECO:0007669"/>
    <property type="project" value="TreeGrafter"/>
</dbReference>
<evidence type="ECO:0000256" key="7">
    <source>
        <dbReference type="ARBA" id="ARBA00023277"/>
    </source>
</evidence>
<keyword evidence="6 8" id="KW-0413">Isomerase</keyword>
<evidence type="ECO:0000256" key="3">
    <source>
        <dbReference type="ARBA" id="ARBA00006206"/>
    </source>
</evidence>
<dbReference type="GO" id="GO:0004034">
    <property type="term" value="F:aldose 1-epimerase activity"/>
    <property type="evidence" value="ECO:0007669"/>
    <property type="project" value="UniProtKB-EC"/>
</dbReference>
<dbReference type="PANTHER" id="PTHR10091">
    <property type="entry name" value="ALDOSE-1-EPIMERASE"/>
    <property type="match status" value="1"/>
</dbReference>
<feature type="binding site" evidence="11">
    <location>
        <begin position="179"/>
        <end position="181"/>
    </location>
    <ligand>
        <name>beta-D-galactose</name>
        <dbReference type="ChEBI" id="CHEBI:27667"/>
    </ligand>
</feature>
<dbReference type="InterPro" id="IPR011013">
    <property type="entry name" value="Gal_mutarotase_sf_dom"/>
</dbReference>
<gene>
    <name evidence="12" type="ORF">MJG50_06810</name>
</gene>
<dbReference type="InterPro" id="IPR008183">
    <property type="entry name" value="Aldose_1/G6P_1-epimerase"/>
</dbReference>
<protein>
    <recommendedName>
        <fullName evidence="5 8">Aldose 1-epimerase</fullName>
        <ecNumber evidence="4 8">5.1.3.3</ecNumber>
    </recommendedName>
</protein>
<comment type="caution">
    <text evidence="12">The sequence shown here is derived from an EMBL/GenBank/DDBJ whole genome shotgun (WGS) entry which is preliminary data.</text>
</comment>
<accession>A0AAW5DY68</accession>
<evidence type="ECO:0000256" key="11">
    <source>
        <dbReference type="PIRSR" id="PIRSR005096-3"/>
    </source>
</evidence>
<evidence type="ECO:0000256" key="8">
    <source>
        <dbReference type="PIRNR" id="PIRNR005096"/>
    </source>
</evidence>
<dbReference type="GO" id="GO:0030246">
    <property type="term" value="F:carbohydrate binding"/>
    <property type="evidence" value="ECO:0007669"/>
    <property type="project" value="InterPro"/>
</dbReference>
<dbReference type="GO" id="GO:0033499">
    <property type="term" value="P:galactose catabolic process via UDP-galactose, Leloir pathway"/>
    <property type="evidence" value="ECO:0007669"/>
    <property type="project" value="TreeGrafter"/>
</dbReference>
<proteinExistence type="inferred from homology"/>
<comment type="catalytic activity">
    <reaction evidence="1 8">
        <text>alpha-D-glucose = beta-D-glucose</text>
        <dbReference type="Rhea" id="RHEA:10264"/>
        <dbReference type="ChEBI" id="CHEBI:15903"/>
        <dbReference type="ChEBI" id="CHEBI:17925"/>
        <dbReference type="EC" id="5.1.3.3"/>
    </reaction>
</comment>
<feature type="active site" description="Proton donor" evidence="9">
    <location>
        <position position="179"/>
    </location>
</feature>
<evidence type="ECO:0000256" key="2">
    <source>
        <dbReference type="ARBA" id="ARBA00005028"/>
    </source>
</evidence>
<dbReference type="CDD" id="cd09019">
    <property type="entry name" value="galactose_mutarotase_like"/>
    <property type="match status" value="1"/>
</dbReference>
<reference evidence="12" key="1">
    <citation type="submission" date="2022-02" db="EMBL/GenBank/DDBJ databases">
        <title>Fredinandcohnia quinoae sp. nov. isolated from Chenopodium quinoa seeds.</title>
        <authorList>
            <person name="Saati-Santamaria Z."/>
            <person name="Flores-Felix J.D."/>
            <person name="Igual J.M."/>
            <person name="Velazquez E."/>
            <person name="Garcia-Fraile P."/>
            <person name="Martinez-Molina E."/>
        </authorList>
    </citation>
    <scope>NUCLEOTIDE SEQUENCE</scope>
    <source>
        <strain evidence="12">SECRCQ15</strain>
    </source>
</reference>
<dbReference type="EMBL" id="JAKTTI010000007">
    <property type="protein sequence ID" value="MCH1625033.1"/>
    <property type="molecule type" value="Genomic_DNA"/>
</dbReference>
<dbReference type="Pfam" id="PF01263">
    <property type="entry name" value="Aldose_epim"/>
    <property type="match status" value="1"/>
</dbReference>
<evidence type="ECO:0000256" key="6">
    <source>
        <dbReference type="ARBA" id="ARBA00023235"/>
    </source>
</evidence>
<name>A0AAW5DY68_9BACI</name>
<dbReference type="PROSITE" id="PS00545">
    <property type="entry name" value="ALDOSE_1_EPIMERASE"/>
    <property type="match status" value="1"/>
</dbReference>
<dbReference type="PANTHER" id="PTHR10091:SF0">
    <property type="entry name" value="GALACTOSE MUTAROTASE"/>
    <property type="match status" value="1"/>
</dbReference>
<dbReference type="Proteomes" id="UP001431131">
    <property type="component" value="Unassembled WGS sequence"/>
</dbReference>
<dbReference type="RefSeq" id="WP_240253951.1">
    <property type="nucleotide sequence ID" value="NZ_JAKTTI010000007.1"/>
</dbReference>
<keyword evidence="7 8" id="KW-0119">Carbohydrate metabolism</keyword>
<evidence type="ECO:0000256" key="9">
    <source>
        <dbReference type="PIRSR" id="PIRSR005096-1"/>
    </source>
</evidence>
<dbReference type="InterPro" id="IPR014718">
    <property type="entry name" value="GH-type_carb-bd"/>
</dbReference>
<comment type="pathway">
    <text evidence="2 8">Carbohydrate metabolism; hexose metabolism.</text>
</comment>
<dbReference type="InterPro" id="IPR047215">
    <property type="entry name" value="Galactose_mutarotase-like"/>
</dbReference>
<feature type="binding site" evidence="10">
    <location>
        <position position="252"/>
    </location>
    <ligand>
        <name>beta-D-galactose</name>
        <dbReference type="ChEBI" id="CHEBI:27667"/>
    </ligand>
</feature>
<dbReference type="AlphaFoldDB" id="A0AAW5DY68"/>
<dbReference type="EC" id="5.1.3.3" evidence="4 8"/>
<dbReference type="Gene3D" id="2.70.98.10">
    <property type="match status" value="1"/>
</dbReference>
<dbReference type="PIRSF" id="PIRSF005096">
    <property type="entry name" value="GALM"/>
    <property type="match status" value="1"/>
</dbReference>
<dbReference type="GO" id="GO:0006006">
    <property type="term" value="P:glucose metabolic process"/>
    <property type="evidence" value="ECO:0007669"/>
    <property type="project" value="TreeGrafter"/>
</dbReference>
<sequence>MEVISQSFDRLGQEEIQQYTITNDHGMSVSCINYGCIITDIVTPDRDGKLENVVLGFDNVGDYIEHAPYFGAMIGRVAGRIKGAQFELDGHVYSLDKNEKDNHLHGGKRTFHNVLWDATVIEDDEKSGVEFTYVSKDGEEGYPGNLNMTVTYVLNNDNELTITATGFTDQTTLLNVTNHTYFNLSGGLRRDILQHELTMKSDQFVQLNEELLPTGRFLDVSDTPFDFRTARKIVDGTVSTDEQNILAGHGYDHPFLLNSNHDQEIQLYDEESGRHLIVESNQPSVVVYTSNQINGGFKIGEVEARDYLGICLETQGLPDAIHHPQFPPIVLKKGEQYNWTTTYKFAVVK</sequence>
<dbReference type="InterPro" id="IPR015443">
    <property type="entry name" value="Aldose_1-epimerase"/>
</dbReference>
<dbReference type="NCBIfam" id="NF008277">
    <property type="entry name" value="PRK11055.1"/>
    <property type="match status" value="1"/>
</dbReference>